<accession>A0ABN7W1L9</accession>
<sequence length="161" mass="19021">CDDDNLFVYKELLDKSIVKKLQYARKAAKRIPTLYTFWNQKKSVEEASKIELNDEEEQLEKVDEDDNIGELLEDEIEISLFAFNNATSYAAFSHNALITKYLNLSFTKKQEKMHSISYFYDGEKHNQNMVFPSNYHIPELRDKAKGLKEVLRERGLWQKME</sequence>
<reference evidence="1 2" key="1">
    <citation type="submission" date="2021-06" db="EMBL/GenBank/DDBJ databases">
        <authorList>
            <person name="Kallberg Y."/>
            <person name="Tangrot J."/>
            <person name="Rosling A."/>
        </authorList>
    </citation>
    <scope>NUCLEOTIDE SEQUENCE [LARGE SCALE GENOMIC DNA]</scope>
    <source>
        <strain evidence="1 2">120-4 pot B 10/14</strain>
    </source>
</reference>
<protein>
    <submittedName>
        <fullName evidence="1">10704_t:CDS:1</fullName>
    </submittedName>
</protein>
<name>A0ABN7W1L9_GIGMA</name>
<keyword evidence="2" id="KW-1185">Reference proteome</keyword>
<dbReference type="Proteomes" id="UP000789901">
    <property type="component" value="Unassembled WGS sequence"/>
</dbReference>
<comment type="caution">
    <text evidence="1">The sequence shown here is derived from an EMBL/GenBank/DDBJ whole genome shotgun (WGS) entry which is preliminary data.</text>
</comment>
<evidence type="ECO:0000313" key="2">
    <source>
        <dbReference type="Proteomes" id="UP000789901"/>
    </source>
</evidence>
<gene>
    <name evidence="1" type="ORF">GMARGA_LOCUS25331</name>
</gene>
<organism evidence="1 2">
    <name type="scientific">Gigaspora margarita</name>
    <dbReference type="NCBI Taxonomy" id="4874"/>
    <lineage>
        <taxon>Eukaryota</taxon>
        <taxon>Fungi</taxon>
        <taxon>Fungi incertae sedis</taxon>
        <taxon>Mucoromycota</taxon>
        <taxon>Glomeromycotina</taxon>
        <taxon>Glomeromycetes</taxon>
        <taxon>Diversisporales</taxon>
        <taxon>Gigasporaceae</taxon>
        <taxon>Gigaspora</taxon>
    </lineage>
</organism>
<dbReference type="EMBL" id="CAJVQB010027903">
    <property type="protein sequence ID" value="CAG8811388.1"/>
    <property type="molecule type" value="Genomic_DNA"/>
</dbReference>
<feature type="non-terminal residue" evidence="1">
    <location>
        <position position="1"/>
    </location>
</feature>
<proteinExistence type="predicted"/>
<evidence type="ECO:0000313" key="1">
    <source>
        <dbReference type="EMBL" id="CAG8811388.1"/>
    </source>
</evidence>